<gene>
    <name evidence="2" type="ORF">NAG76_09555</name>
</gene>
<sequence>MQQQLYAYANDYDSHVDHISGDVDGQLIINNPLLYVFIGDMSAEALDTVHELNNKKWNNSKGVFYFHIYHQRTVNKANVLSLQLKFLSNQKQNMRPAVYSGFFDDTETLVRLNQLARELSNQIAEHGNVYSNFERLNMAVVTRVDDPCNILVPEITLLLRNLLSESFKLIQVDMYGLIKEKQTDEFATALSMSFLKEVDAFHSRTFQYKKMLRVTSDNLELPVEYGPAPLFDLVYLLSDKNINGTFPEQSFEQIYHAICSINLLKSRKVIDHIDTKYESYSNQQFRQQITSAENDQVVYASAGFSKVNKPNQAIALTIIYHLFQHIMNILQEQSKVELRRTRDLLLVSSEALEHKASELVSSKDRILPDMGALLSKNVSSSRLEDLSLKEIEVQLFDNQAQQFFDTNISVPAFQKIEKLNIVADLQQRMNSKVINDSRYGMYCAYLWTSEQDEYSIVNELQSMKQHLLKRKDEEQQELERIEHRRLDKKGNILSVLLGNTRVKQAINQIFEQVYTKKHDLLVLDIQLELVRQYEAALQEQHTRYKKYFDTLQAIEKGMKDVSRQSVKDANDYLDRNIPEYYSDIVRKISQELEQKKGQHIYFESQYLGNIVEHLNEQGMSFIERLILLCKKEIFTSNHLNLSFEDELLNRANITVSYEDKEKVLSKEELYRDLYLALEEQSTVHIHVHNYKQKYKYEEKYFFADFESEFIKYSFHVDEKSRTYKLGCVHEKDSSVIEKLNMMGGFKLADIMYVINGMKYYDAYLQNGYQFHSEEK</sequence>
<evidence type="ECO:0000313" key="3">
    <source>
        <dbReference type="Proteomes" id="UP001056756"/>
    </source>
</evidence>
<name>A0A9J6ZJY2_9BACL</name>
<dbReference type="Proteomes" id="UP001056756">
    <property type="component" value="Chromosome"/>
</dbReference>
<keyword evidence="1" id="KW-0175">Coiled coil</keyword>
<proteinExistence type="predicted"/>
<evidence type="ECO:0000256" key="1">
    <source>
        <dbReference type="SAM" id="Coils"/>
    </source>
</evidence>
<evidence type="ECO:0000313" key="2">
    <source>
        <dbReference type="EMBL" id="URN96438.1"/>
    </source>
</evidence>
<dbReference type="AlphaFoldDB" id="A0A9J6ZJY2"/>
<feature type="coiled-coil region" evidence="1">
    <location>
        <begin position="457"/>
        <end position="491"/>
    </location>
</feature>
<dbReference type="EMBL" id="CP097899">
    <property type="protein sequence ID" value="URN96438.1"/>
    <property type="molecule type" value="Genomic_DNA"/>
</dbReference>
<organism evidence="2 3">
    <name type="scientific">Candidatus Pristimantibacillus lignocellulolyticus</name>
    <dbReference type="NCBI Taxonomy" id="2994561"/>
    <lineage>
        <taxon>Bacteria</taxon>
        <taxon>Bacillati</taxon>
        <taxon>Bacillota</taxon>
        <taxon>Bacilli</taxon>
        <taxon>Bacillales</taxon>
        <taxon>Paenibacillaceae</taxon>
        <taxon>Candidatus Pristimantibacillus</taxon>
    </lineage>
</organism>
<accession>A0A9J6ZJY2</accession>
<dbReference type="KEGG" id="plig:NAG76_09555"/>
<reference evidence="2" key="1">
    <citation type="submission" date="2022-05" db="EMBL/GenBank/DDBJ databases">
        <title>Novel bacterial taxa in a minimal lignocellulolytic consortium and its capacity to transform plastics disclosed by genome-resolved metagenomics.</title>
        <authorList>
            <person name="Rodriguez C.A.D."/>
            <person name="Diaz-Garcia L."/>
            <person name="Herrera K."/>
            <person name="Tarazona N.A."/>
            <person name="Sproer C."/>
            <person name="Overmann J."/>
            <person name="Jimenez D.J."/>
        </authorList>
    </citation>
    <scope>NUCLEOTIDE SEQUENCE</scope>
    <source>
        <strain evidence="2">MAG5</strain>
    </source>
</reference>
<protein>
    <submittedName>
        <fullName evidence="2">Uncharacterized protein</fullName>
    </submittedName>
</protein>